<sequence length="457" mass="53503">MEVDQELSRAVKNIERSFSAIEDYGRSLENELMDLREHKREHYTDSQAIRSVMLMDAIRNTSISLFRKYAKNEFGITSRKSHSVIMQKLVDYISERADHVNIVIDKSGHPKIQGEPYLNNQFYLDNKKYNRTRLQVSLQFESALLTPTNAFEAFFQVILECSYDTVLKNKIDKQTAEFSEIRNLSSIEEVKSLYMVKVTEEIKRGPVVSWFKCFKGMGFNEDKSDEAQIQKLAEVFDVRNLIVHNGGLVNSKYRKQHPESKHKINSPISISKKYLENTIRTMRYIYVDLVFCTWPKISKCTLPNQELDTMFDVDLDLLSPESAESFRIYKKLKNVLLKEDHKQQVTLMSPRKFSAYFNYLLNVQWHASPDSDDIKESKKLIAWLYSVTYDPFYLLGLELLQHNFEQANIQLSKVLEREGKRFLILLAQWPIVLYDSDVLAFLNKKVSIRDYVAKEVD</sequence>
<protein>
    <submittedName>
        <fullName evidence="1">Uncharacterized protein</fullName>
    </submittedName>
</protein>
<organism evidence="1 2">
    <name type="scientific">Lacticaseibacillus casei DSM 20011 = JCM 1134 = ATCC 393</name>
    <dbReference type="NCBI Taxonomy" id="1423732"/>
    <lineage>
        <taxon>Bacteria</taxon>
        <taxon>Bacillati</taxon>
        <taxon>Bacillota</taxon>
        <taxon>Bacilli</taxon>
        <taxon>Lactobacillales</taxon>
        <taxon>Lactobacillaceae</taxon>
        <taxon>Lacticaseibacillus</taxon>
    </lineage>
</organism>
<dbReference type="GeneID" id="45548132"/>
<evidence type="ECO:0000313" key="1">
    <source>
        <dbReference type="EMBL" id="BAN73999.1"/>
    </source>
</evidence>
<evidence type="ECO:0000313" key="2">
    <source>
        <dbReference type="Proteomes" id="UP000015560"/>
    </source>
</evidence>
<gene>
    <name evidence="1" type="ORF">LBCZ_0831</name>
</gene>
<dbReference type="Proteomes" id="UP000015560">
    <property type="component" value="Chromosome"/>
</dbReference>
<proteinExistence type="predicted"/>
<dbReference type="AlphaFoldDB" id="A0AAD1ES90"/>
<reference evidence="1 2" key="1">
    <citation type="journal article" date="2013" name="PLoS ONE">
        <title>Genomic Adaptation of the Lactobacillus casei Group.</title>
        <authorList>
            <person name="Toh H."/>
            <person name="Oshima K."/>
            <person name="Nakano A."/>
            <person name="Takahata M."/>
            <person name="Murakami M."/>
            <person name="Takaki T."/>
            <person name="Nishiyama H."/>
            <person name="Igimi S."/>
            <person name="Hattori M."/>
            <person name="Morita H."/>
        </authorList>
    </citation>
    <scope>NUCLEOTIDE SEQUENCE [LARGE SCALE GENOMIC DNA]</scope>
    <source>
        <strain evidence="1 2">ATCC 393</strain>
    </source>
</reference>
<dbReference type="RefSeq" id="WP_025013874.1">
    <property type="nucleotide sequence ID" value="NZ_AP012544.1"/>
</dbReference>
<accession>A0AAD1ES90</accession>
<dbReference type="EMBL" id="AP012544">
    <property type="protein sequence ID" value="BAN73999.1"/>
    <property type="molecule type" value="Genomic_DNA"/>
</dbReference>
<name>A0AAD1ES90_LACCA</name>